<reference evidence="2" key="1">
    <citation type="submission" date="2018-08" db="EMBL/GenBank/DDBJ databases">
        <authorList>
            <person name="Rodrigo-Torres L."/>
            <person name="Arahal R. D."/>
            <person name="Lucena T."/>
        </authorList>
    </citation>
    <scope>NUCLEOTIDE SEQUENCE [LARGE SCALE GENOMIC DNA]</scope>
    <source>
        <strain evidence="2">CECT 7235</strain>
    </source>
</reference>
<evidence type="ECO:0000313" key="1">
    <source>
        <dbReference type="EMBL" id="SUZ33927.1"/>
    </source>
</evidence>
<dbReference type="EMBL" id="UIHC01000092">
    <property type="protein sequence ID" value="SUZ33927.1"/>
    <property type="molecule type" value="Genomic_DNA"/>
</dbReference>
<organism evidence="1 2">
    <name type="scientific">Roseinatronobacter ekhonensis</name>
    <dbReference type="NCBI Taxonomy" id="254356"/>
    <lineage>
        <taxon>Bacteria</taxon>
        <taxon>Pseudomonadati</taxon>
        <taxon>Pseudomonadota</taxon>
        <taxon>Alphaproteobacteria</taxon>
        <taxon>Rhodobacterales</taxon>
        <taxon>Paracoccaceae</taxon>
        <taxon>Roseinatronobacter</taxon>
    </lineage>
</organism>
<gene>
    <name evidence="1" type="ORF">ROE7235_03708</name>
</gene>
<protein>
    <submittedName>
        <fullName evidence="1">Uncharacterized protein</fullName>
    </submittedName>
</protein>
<dbReference type="Proteomes" id="UP000272908">
    <property type="component" value="Unassembled WGS sequence"/>
</dbReference>
<accession>A0A3B0MSB2</accession>
<sequence>MGLGEVSIQAHVSTASHNAYEVMRWRYGVSQKQLMELAPVLFAIVAGHALKVPEQDAEHAREAHRLGLSYPLSPEHHIHEQASERRKCFGLKPKDPMRDHPQNLFCEAVRRLSSHIGDYVDTQWFVGAEPQDAPTAAGYIPDIDLLEKITGGDWRLVEAIVKGRIRLSKCRDEVFQNGKSFDNDDKFLQAFAVAVRQERDKQIEEQRKAGLKKLDAWRAFYAERHPDMAQEYDDLVAQHCHEEQWYPKHYTDDDRVQSWIDPFKEDRHINENSLPEYQQRKAAAEEKDNGAKTLTLVFPHEDPVYRRFEELKRHRSQLKKQFEEVWA</sequence>
<name>A0A3B0MSB2_9RHOB</name>
<keyword evidence="2" id="KW-1185">Reference proteome</keyword>
<dbReference type="AlphaFoldDB" id="A0A3B0MSB2"/>
<evidence type="ECO:0000313" key="2">
    <source>
        <dbReference type="Proteomes" id="UP000272908"/>
    </source>
</evidence>
<proteinExistence type="predicted"/>